<reference evidence="3" key="2">
    <citation type="submission" date="2020-09" db="EMBL/GenBank/DDBJ databases">
        <authorList>
            <person name="Sun Q."/>
            <person name="Ohkuma M."/>
        </authorList>
    </citation>
    <scope>NUCLEOTIDE SEQUENCE</scope>
    <source>
        <strain evidence="3">JCM 4714</strain>
    </source>
</reference>
<evidence type="ECO:0000313" key="3">
    <source>
        <dbReference type="EMBL" id="GHE07330.1"/>
    </source>
</evidence>
<comment type="caution">
    <text evidence="3">The sequence shown here is derived from an EMBL/GenBank/DDBJ whole genome shotgun (WGS) entry which is preliminary data.</text>
</comment>
<dbReference type="EMBL" id="BMVG01000013">
    <property type="protein sequence ID" value="GHE07330.1"/>
    <property type="molecule type" value="Genomic_DNA"/>
</dbReference>
<evidence type="ECO:0000256" key="2">
    <source>
        <dbReference type="SAM" id="SignalP"/>
    </source>
</evidence>
<keyword evidence="2" id="KW-0732">Signal</keyword>
<feature type="compositionally biased region" description="Polar residues" evidence="1">
    <location>
        <begin position="58"/>
        <end position="72"/>
    </location>
</feature>
<dbReference type="Proteomes" id="UP000655443">
    <property type="component" value="Unassembled WGS sequence"/>
</dbReference>
<feature type="region of interest" description="Disordered" evidence="1">
    <location>
        <begin position="25"/>
        <end position="72"/>
    </location>
</feature>
<feature type="signal peptide" evidence="2">
    <location>
        <begin position="1"/>
        <end position="22"/>
    </location>
</feature>
<evidence type="ECO:0000256" key="1">
    <source>
        <dbReference type="SAM" id="MobiDB-lite"/>
    </source>
</evidence>
<organism evidence="3 4">
    <name type="scientific">Streptomyces alanosinicus</name>
    <dbReference type="NCBI Taxonomy" id="68171"/>
    <lineage>
        <taxon>Bacteria</taxon>
        <taxon>Bacillati</taxon>
        <taxon>Actinomycetota</taxon>
        <taxon>Actinomycetes</taxon>
        <taxon>Kitasatosporales</taxon>
        <taxon>Streptomycetaceae</taxon>
        <taxon>Streptomyces</taxon>
    </lineage>
</organism>
<reference evidence="3" key="1">
    <citation type="journal article" date="2014" name="Int. J. Syst. Evol. Microbiol.">
        <title>Complete genome sequence of Corynebacterium casei LMG S-19264T (=DSM 44701T), isolated from a smear-ripened cheese.</title>
        <authorList>
            <consortium name="US DOE Joint Genome Institute (JGI-PGF)"/>
            <person name="Walter F."/>
            <person name="Albersmeier A."/>
            <person name="Kalinowski J."/>
            <person name="Ruckert C."/>
        </authorList>
    </citation>
    <scope>NUCLEOTIDE SEQUENCE</scope>
    <source>
        <strain evidence="3">JCM 4714</strain>
    </source>
</reference>
<evidence type="ECO:0000313" key="4">
    <source>
        <dbReference type="Proteomes" id="UP000655443"/>
    </source>
</evidence>
<gene>
    <name evidence="3" type="ORF">GCM10010339_51990</name>
</gene>
<accession>A0A918YLR6</accession>
<dbReference type="PROSITE" id="PS51257">
    <property type="entry name" value="PROKAR_LIPOPROTEIN"/>
    <property type="match status" value="1"/>
</dbReference>
<dbReference type="RefSeq" id="WP_189956047.1">
    <property type="nucleotide sequence ID" value="NZ_BMVG01000013.1"/>
</dbReference>
<evidence type="ECO:0008006" key="5">
    <source>
        <dbReference type="Google" id="ProtNLM"/>
    </source>
</evidence>
<feature type="chain" id="PRO_5039566153" description="Lipoprotein" evidence="2">
    <location>
        <begin position="23"/>
        <end position="199"/>
    </location>
</feature>
<protein>
    <recommendedName>
        <fullName evidence="5">Lipoprotein</fullName>
    </recommendedName>
</protein>
<name>A0A918YLR6_9ACTN</name>
<proteinExistence type="predicted"/>
<feature type="compositionally biased region" description="Low complexity" evidence="1">
    <location>
        <begin position="33"/>
        <end position="57"/>
    </location>
</feature>
<keyword evidence="4" id="KW-1185">Reference proteome</keyword>
<sequence>MTGRPSRTAALCVAALAAAVLGGCSTDHHHRSTPSPSGPTVSAAPGPGGPTASPSASRKPTASPSPSATGYDNPQSVATAYVGAFVEQKWSDSGPRAYLDRIAPYATAAFVKKLRDGTGDRCDLACRGAKKRHVTVSADNIRTVIPEEAPRTPTKVWVQVTYMEHTSWDDGGDSAASAMNLELVKDQGKWLVDARMGAG</sequence>
<dbReference type="AlphaFoldDB" id="A0A918YLR6"/>